<evidence type="ECO:0000313" key="4">
    <source>
        <dbReference type="Proteomes" id="UP000268094"/>
    </source>
</evidence>
<feature type="compositionally biased region" description="Low complexity" evidence="1">
    <location>
        <begin position="59"/>
        <end position="75"/>
    </location>
</feature>
<evidence type="ECO:0008006" key="5">
    <source>
        <dbReference type="Google" id="ProtNLM"/>
    </source>
</evidence>
<dbReference type="RefSeq" id="WP_120540224.1">
    <property type="nucleotide sequence ID" value="NZ_RAVZ01000043.1"/>
</dbReference>
<name>A0A3A8JM42_9BACT</name>
<proteinExistence type="predicted"/>
<keyword evidence="4" id="KW-1185">Reference proteome</keyword>
<feature type="chain" id="PRO_5017378584" description="Tetratricopeptide repeat protein" evidence="2">
    <location>
        <begin position="26"/>
        <end position="537"/>
    </location>
</feature>
<sequence>MTSRPLIVAALTSAALFVFPTVARAAPDAGLPPMPAAPATAKPGTPSGTADAGTLPSDAGTAAAPAGPAKAAVAEAPPPPPQKVAPETFDNALKAYFDGKPRDAAGPLYAWLQATPRTDDNYAWGQYFLAKSLIDLGLTHAGATYLARIARERTNPNVLPRALDALKDLTDRPHDEVMIDEQVFGALDLGFLPEETGAYAHYQQGLVDLRVGNERWAGTHFSKLPETSAEASRAKFALLVTRLKQVKDPPDEMVKDFLSLSEDEKLTRESRNEAALAVARLRYERKDWSGALDAYGKVKLPQLDPGRASLYLEEAWTRYKLGDLRASLGILTTLDAPSFRDEFLPDKYLLRALIFRDLCHYLPAKRAAKELTRRYADSLESVRSRDDLSQDARLRRAANAHGGTKRAARFVSLLDLEGERLGRFAGSFGDRLFGHLTRLYDLSHAEAVRVYDARLAEAVRQEADTLLRAAEQVRLMEYEVGLKLYERVKKGAQVVAAEEEQMLSPAQVAFRFDNEYWNDELKSYRVRIESRCIEETP</sequence>
<evidence type="ECO:0000256" key="2">
    <source>
        <dbReference type="SAM" id="SignalP"/>
    </source>
</evidence>
<gene>
    <name evidence="3" type="ORF">D7V88_09100</name>
</gene>
<feature type="region of interest" description="Disordered" evidence="1">
    <location>
        <begin position="33"/>
        <end position="86"/>
    </location>
</feature>
<accession>A0A3A8JM42</accession>
<feature type="compositionally biased region" description="Low complexity" evidence="1">
    <location>
        <begin position="37"/>
        <end position="50"/>
    </location>
</feature>
<keyword evidence="2" id="KW-0732">Signal</keyword>
<protein>
    <recommendedName>
        <fullName evidence="5">Tetratricopeptide repeat protein</fullName>
    </recommendedName>
</protein>
<dbReference type="EMBL" id="RAVZ01000043">
    <property type="protein sequence ID" value="RKG91591.1"/>
    <property type="molecule type" value="Genomic_DNA"/>
</dbReference>
<evidence type="ECO:0000313" key="3">
    <source>
        <dbReference type="EMBL" id="RKG91591.1"/>
    </source>
</evidence>
<comment type="caution">
    <text evidence="3">The sequence shown here is derived from an EMBL/GenBank/DDBJ whole genome shotgun (WGS) entry which is preliminary data.</text>
</comment>
<reference evidence="4" key="1">
    <citation type="submission" date="2018-09" db="EMBL/GenBank/DDBJ databases">
        <authorList>
            <person name="Livingstone P.G."/>
            <person name="Whitworth D.E."/>
        </authorList>
    </citation>
    <scope>NUCLEOTIDE SEQUENCE [LARGE SCALE GENOMIC DNA]</scope>
    <source>
        <strain evidence="4">CA054A</strain>
    </source>
</reference>
<dbReference type="OrthoDB" id="5482456at2"/>
<dbReference type="AlphaFoldDB" id="A0A3A8JM42"/>
<dbReference type="Proteomes" id="UP000268094">
    <property type="component" value="Unassembled WGS sequence"/>
</dbReference>
<evidence type="ECO:0000256" key="1">
    <source>
        <dbReference type="SAM" id="MobiDB-lite"/>
    </source>
</evidence>
<organism evidence="3 4">
    <name type="scientific">Corallococcus terminator</name>
    <dbReference type="NCBI Taxonomy" id="2316733"/>
    <lineage>
        <taxon>Bacteria</taxon>
        <taxon>Pseudomonadati</taxon>
        <taxon>Myxococcota</taxon>
        <taxon>Myxococcia</taxon>
        <taxon>Myxococcales</taxon>
        <taxon>Cystobacterineae</taxon>
        <taxon>Myxococcaceae</taxon>
        <taxon>Corallococcus</taxon>
    </lineage>
</organism>
<feature type="signal peptide" evidence="2">
    <location>
        <begin position="1"/>
        <end position="25"/>
    </location>
</feature>